<dbReference type="EMBL" id="JAFBEC010000001">
    <property type="protein sequence ID" value="MBM7631086.1"/>
    <property type="molecule type" value="Genomic_DNA"/>
</dbReference>
<name>A0ABS2P7W9_9BACL</name>
<accession>A0ABS2P7W9</accession>
<evidence type="ECO:0000313" key="2">
    <source>
        <dbReference type="Proteomes" id="UP000741863"/>
    </source>
</evidence>
<organism evidence="1 2">
    <name type="scientific">Geomicrobium sediminis</name>
    <dbReference type="NCBI Taxonomy" id="1347788"/>
    <lineage>
        <taxon>Bacteria</taxon>
        <taxon>Bacillati</taxon>
        <taxon>Bacillota</taxon>
        <taxon>Bacilli</taxon>
        <taxon>Bacillales</taxon>
        <taxon>Geomicrobium</taxon>
    </lineage>
</organism>
<proteinExistence type="predicted"/>
<reference evidence="1 2" key="1">
    <citation type="submission" date="2021-01" db="EMBL/GenBank/DDBJ databases">
        <title>Genomic Encyclopedia of Type Strains, Phase IV (KMG-IV): sequencing the most valuable type-strain genomes for metagenomic binning, comparative biology and taxonomic classification.</title>
        <authorList>
            <person name="Goeker M."/>
        </authorList>
    </citation>
    <scope>NUCLEOTIDE SEQUENCE [LARGE SCALE GENOMIC DNA]</scope>
    <source>
        <strain evidence="1 2">DSM 25540</strain>
    </source>
</reference>
<sequence>MFNENSIIVRTWFTAVLANVYPFHMVPDLSNLKEVVGQKLTELGFDTNA</sequence>
<comment type="caution">
    <text evidence="1">The sequence shown here is derived from an EMBL/GenBank/DDBJ whole genome shotgun (WGS) entry which is preliminary data.</text>
</comment>
<dbReference type="Proteomes" id="UP000741863">
    <property type="component" value="Unassembled WGS sequence"/>
</dbReference>
<gene>
    <name evidence="1" type="ORF">JOD17_000177</name>
</gene>
<evidence type="ECO:0000313" key="1">
    <source>
        <dbReference type="EMBL" id="MBM7631086.1"/>
    </source>
</evidence>
<dbReference type="RefSeq" id="WP_204695280.1">
    <property type="nucleotide sequence ID" value="NZ_JAFBEC010000001.1"/>
</dbReference>
<keyword evidence="2" id="KW-1185">Reference proteome</keyword>
<protein>
    <submittedName>
        <fullName evidence="1">Uncharacterized protein</fullName>
    </submittedName>
</protein>